<dbReference type="Pfam" id="PF00534">
    <property type="entry name" value="Glycos_transf_1"/>
    <property type="match status" value="1"/>
</dbReference>
<dbReference type="RefSeq" id="WP_044535452.1">
    <property type="nucleotide sequence ID" value="NZ_CDQQ01001294.1"/>
</dbReference>
<dbReference type="CDD" id="cd03801">
    <property type="entry name" value="GT4_PimA-like"/>
    <property type="match status" value="1"/>
</dbReference>
<reference evidence="3 4" key="1">
    <citation type="submission" date="2018-08" db="EMBL/GenBank/DDBJ databases">
        <title>A genome reference for cultivated species of the human gut microbiota.</title>
        <authorList>
            <person name="Zou Y."/>
            <person name="Xue W."/>
            <person name="Luo G."/>
        </authorList>
    </citation>
    <scope>NUCLEOTIDE SEQUENCE [LARGE SCALE GENOMIC DNA]</scope>
    <source>
        <strain evidence="3 4">AF19-10AC</strain>
    </source>
</reference>
<organism evidence="3 4">
    <name type="scientific">Bacteroides intestinalis</name>
    <dbReference type="NCBI Taxonomy" id="329854"/>
    <lineage>
        <taxon>Bacteria</taxon>
        <taxon>Pseudomonadati</taxon>
        <taxon>Bacteroidota</taxon>
        <taxon>Bacteroidia</taxon>
        <taxon>Bacteroidales</taxon>
        <taxon>Bacteroidaceae</taxon>
        <taxon>Bacteroides</taxon>
    </lineage>
</organism>
<dbReference type="InterPro" id="IPR028098">
    <property type="entry name" value="Glyco_trans_4-like_N"/>
</dbReference>
<dbReference type="Pfam" id="PF13439">
    <property type="entry name" value="Glyco_transf_4"/>
    <property type="match status" value="1"/>
</dbReference>
<evidence type="ECO:0000313" key="4">
    <source>
        <dbReference type="Proteomes" id="UP000284772"/>
    </source>
</evidence>
<evidence type="ECO:0000313" key="3">
    <source>
        <dbReference type="EMBL" id="RGT43872.1"/>
    </source>
</evidence>
<comment type="caution">
    <text evidence="3">The sequence shown here is derived from an EMBL/GenBank/DDBJ whole genome shotgun (WGS) entry which is preliminary data.</text>
</comment>
<accession>A0AAQ0LN14</accession>
<dbReference type="InterPro" id="IPR050194">
    <property type="entry name" value="Glycosyltransferase_grp1"/>
</dbReference>
<proteinExistence type="predicted"/>
<dbReference type="Proteomes" id="UP000284772">
    <property type="component" value="Unassembled WGS sequence"/>
</dbReference>
<protein>
    <submittedName>
        <fullName evidence="3">Glycosyltransferase</fullName>
    </submittedName>
</protein>
<dbReference type="SUPFAM" id="SSF53756">
    <property type="entry name" value="UDP-Glycosyltransferase/glycogen phosphorylase"/>
    <property type="match status" value="1"/>
</dbReference>
<sequence length="331" mass="38219">MKVLFVPPMSYPLHMGGFESQVMHIYKELIELGIDVDWYNLSNTEIRQYDIIHLHSSVTEFLPIVQKAKELSKKIVVTPMIGSPRYSNKSYQFKLLASRFPGLFYVMKRFNQIFSMADCFIALTNFEKNRLRTIFKIDKEISIIPNGIDDSFFCQDDTFIKLPFTNYIIVVGRIEPDKNQLPLIEIANELQLNLLIVGEPGIGQQDYYQRCKNIAGNNVVFWGKETNPNIMRQLYKGAYLTAIPSVTEMLPLVIFESLSQHTPVLCTTHCGIYPERVPGLFYTKPIKEKILENIKGIWNSWSSVDIGRKGIYSWNNIAKQHITVYQKLVSE</sequence>
<dbReference type="AlphaFoldDB" id="A0AAQ0LN14"/>
<dbReference type="GO" id="GO:0016757">
    <property type="term" value="F:glycosyltransferase activity"/>
    <property type="evidence" value="ECO:0007669"/>
    <property type="project" value="InterPro"/>
</dbReference>
<dbReference type="Gene3D" id="3.40.50.2000">
    <property type="entry name" value="Glycogen Phosphorylase B"/>
    <property type="match status" value="2"/>
</dbReference>
<evidence type="ECO:0000259" key="1">
    <source>
        <dbReference type="Pfam" id="PF00534"/>
    </source>
</evidence>
<feature type="domain" description="Glycosyltransferase subfamily 4-like N-terminal" evidence="2">
    <location>
        <begin position="47"/>
        <end position="151"/>
    </location>
</feature>
<dbReference type="EMBL" id="QRWT01000057">
    <property type="protein sequence ID" value="RGT43872.1"/>
    <property type="molecule type" value="Genomic_DNA"/>
</dbReference>
<evidence type="ECO:0000259" key="2">
    <source>
        <dbReference type="Pfam" id="PF13439"/>
    </source>
</evidence>
<gene>
    <name evidence="3" type="ORF">DWX27_23775</name>
</gene>
<feature type="domain" description="Glycosyl transferase family 1" evidence="1">
    <location>
        <begin position="166"/>
        <end position="272"/>
    </location>
</feature>
<name>A0AAQ0LN14_9BACE</name>
<dbReference type="PANTHER" id="PTHR45947">
    <property type="entry name" value="SULFOQUINOVOSYL TRANSFERASE SQD2"/>
    <property type="match status" value="1"/>
</dbReference>
<dbReference type="InterPro" id="IPR001296">
    <property type="entry name" value="Glyco_trans_1"/>
</dbReference>
<dbReference type="PANTHER" id="PTHR45947:SF15">
    <property type="entry name" value="TEICHURONIC ACID BIOSYNTHESIS GLYCOSYLTRANSFERASE TUAC-RELATED"/>
    <property type="match status" value="1"/>
</dbReference>